<name>A0A9X3N1Z2_9ACTN</name>
<gene>
    <name evidence="2" type="ORF">OM076_41360</name>
</gene>
<keyword evidence="3" id="KW-1185">Reference proteome</keyword>
<dbReference type="EMBL" id="JAPDOD010000076">
    <property type="protein sequence ID" value="MDA0166782.1"/>
    <property type="molecule type" value="Genomic_DNA"/>
</dbReference>
<dbReference type="RefSeq" id="WP_270046036.1">
    <property type="nucleotide sequence ID" value="NZ_JAPDOD010000076.1"/>
</dbReference>
<organism evidence="2 3">
    <name type="scientific">Solirubrobacter ginsenosidimutans</name>
    <dbReference type="NCBI Taxonomy" id="490573"/>
    <lineage>
        <taxon>Bacteria</taxon>
        <taxon>Bacillati</taxon>
        <taxon>Actinomycetota</taxon>
        <taxon>Thermoleophilia</taxon>
        <taxon>Solirubrobacterales</taxon>
        <taxon>Solirubrobacteraceae</taxon>
        <taxon>Solirubrobacter</taxon>
    </lineage>
</organism>
<protein>
    <submittedName>
        <fullName evidence="2">Uncharacterized protein</fullName>
    </submittedName>
</protein>
<evidence type="ECO:0000313" key="3">
    <source>
        <dbReference type="Proteomes" id="UP001149140"/>
    </source>
</evidence>
<dbReference type="Proteomes" id="UP001149140">
    <property type="component" value="Unassembled WGS sequence"/>
</dbReference>
<proteinExistence type="predicted"/>
<feature type="chain" id="PRO_5040802805" evidence="1">
    <location>
        <begin position="24"/>
        <end position="200"/>
    </location>
</feature>
<reference evidence="2" key="1">
    <citation type="submission" date="2022-10" db="EMBL/GenBank/DDBJ databases">
        <title>The WGS of Solirubrobacter ginsenosidimutans DSM 21036.</title>
        <authorList>
            <person name="Jiang Z."/>
        </authorList>
    </citation>
    <scope>NUCLEOTIDE SEQUENCE</scope>
    <source>
        <strain evidence="2">DSM 21036</strain>
    </source>
</reference>
<accession>A0A9X3N1Z2</accession>
<sequence length="200" mass="21332">MRLPIALPALLLALLGLAPSAHASSILYVKGDDLWLAAPDGSRKVQVTHAGGYAWPSQADDGTIVAMDEATRVARLDRAGHPIGDPFPFSIRPGNPVRADRAVVAVRLPQRPSDRLPTLASALRKGLTVRVGAPGRVTITGKLAAKTAKRLHLQRTVARATGATTVRVRFLAAARTRLKRVRTVELTLSGAGAEQKVRLR</sequence>
<feature type="signal peptide" evidence="1">
    <location>
        <begin position="1"/>
        <end position="23"/>
    </location>
</feature>
<evidence type="ECO:0000313" key="2">
    <source>
        <dbReference type="EMBL" id="MDA0166782.1"/>
    </source>
</evidence>
<evidence type="ECO:0000256" key="1">
    <source>
        <dbReference type="SAM" id="SignalP"/>
    </source>
</evidence>
<dbReference type="AlphaFoldDB" id="A0A9X3N1Z2"/>
<comment type="caution">
    <text evidence="2">The sequence shown here is derived from an EMBL/GenBank/DDBJ whole genome shotgun (WGS) entry which is preliminary data.</text>
</comment>
<keyword evidence="1" id="KW-0732">Signal</keyword>